<keyword evidence="2 3" id="KW-0342">GTP-binding</keyword>
<feature type="region of interest" description="Disordered" evidence="5">
    <location>
        <begin position="180"/>
        <end position="215"/>
    </location>
</feature>
<dbReference type="SUPFAM" id="SSF52540">
    <property type="entry name" value="P-loop containing nucleoside triphosphate hydrolases"/>
    <property type="match status" value="1"/>
</dbReference>
<comment type="caution">
    <text evidence="6">The sequence shown here is derived from an EMBL/GenBank/DDBJ whole genome shotgun (WGS) entry which is preliminary data.</text>
</comment>
<evidence type="ECO:0000256" key="2">
    <source>
        <dbReference type="ARBA" id="ARBA00023134"/>
    </source>
</evidence>
<evidence type="ECO:0000313" key="6">
    <source>
        <dbReference type="EMBL" id="GFS27022.1"/>
    </source>
</evidence>
<dbReference type="PRINTS" id="PR00328">
    <property type="entry name" value="SAR1GTPBP"/>
</dbReference>
<evidence type="ECO:0000256" key="3">
    <source>
        <dbReference type="PIRSR" id="PIRSR606689-1"/>
    </source>
</evidence>
<protein>
    <submittedName>
        <fullName evidence="6">ADP-ribosylation factor-like protein 13B</fullName>
    </submittedName>
</protein>
<dbReference type="AlphaFoldDB" id="A0AAV4JZS6"/>
<dbReference type="InterPro" id="IPR051995">
    <property type="entry name" value="Ciliary_GTPase"/>
</dbReference>
<evidence type="ECO:0000256" key="4">
    <source>
        <dbReference type="PIRSR" id="PIRSR606689-2"/>
    </source>
</evidence>
<gene>
    <name evidence="6" type="ORF">ElyMa_007074100</name>
</gene>
<dbReference type="InterPro" id="IPR006689">
    <property type="entry name" value="Small_GTPase_ARF/SAR"/>
</dbReference>
<keyword evidence="1 3" id="KW-0547">Nucleotide-binding</keyword>
<organism evidence="6 7">
    <name type="scientific">Elysia marginata</name>
    <dbReference type="NCBI Taxonomy" id="1093978"/>
    <lineage>
        <taxon>Eukaryota</taxon>
        <taxon>Metazoa</taxon>
        <taxon>Spiralia</taxon>
        <taxon>Lophotrochozoa</taxon>
        <taxon>Mollusca</taxon>
        <taxon>Gastropoda</taxon>
        <taxon>Heterobranchia</taxon>
        <taxon>Euthyneura</taxon>
        <taxon>Panpulmonata</taxon>
        <taxon>Sacoglossa</taxon>
        <taxon>Placobranchoidea</taxon>
        <taxon>Plakobranchidae</taxon>
        <taxon>Elysia</taxon>
    </lineage>
</organism>
<dbReference type="InterPro" id="IPR027417">
    <property type="entry name" value="P-loop_NTPase"/>
</dbReference>
<evidence type="ECO:0000256" key="1">
    <source>
        <dbReference type="ARBA" id="ARBA00022741"/>
    </source>
</evidence>
<reference evidence="6 7" key="1">
    <citation type="journal article" date="2021" name="Elife">
        <title>Chloroplast acquisition without the gene transfer in kleptoplastic sea slugs, Plakobranchus ocellatus.</title>
        <authorList>
            <person name="Maeda T."/>
            <person name="Takahashi S."/>
            <person name="Yoshida T."/>
            <person name="Shimamura S."/>
            <person name="Takaki Y."/>
            <person name="Nagai Y."/>
            <person name="Toyoda A."/>
            <person name="Suzuki Y."/>
            <person name="Arimoto A."/>
            <person name="Ishii H."/>
            <person name="Satoh N."/>
            <person name="Nishiyama T."/>
            <person name="Hasebe M."/>
            <person name="Maruyama T."/>
            <person name="Minagawa J."/>
            <person name="Obokata J."/>
            <person name="Shigenobu S."/>
        </authorList>
    </citation>
    <scope>NUCLEOTIDE SEQUENCE [LARGE SCALE GENOMIC DNA]</scope>
</reference>
<dbReference type="EMBL" id="BMAT01014149">
    <property type="protein sequence ID" value="GFS27022.1"/>
    <property type="molecule type" value="Genomic_DNA"/>
</dbReference>
<keyword evidence="4" id="KW-0460">Magnesium</keyword>
<dbReference type="SMART" id="SM00178">
    <property type="entry name" value="SAR"/>
    <property type="match status" value="1"/>
</dbReference>
<dbReference type="Proteomes" id="UP000762676">
    <property type="component" value="Unassembled WGS sequence"/>
</dbReference>
<dbReference type="SMART" id="SM00177">
    <property type="entry name" value="ARF"/>
    <property type="match status" value="1"/>
</dbReference>
<feature type="binding site" evidence="3">
    <location>
        <position position="52"/>
    </location>
    <ligand>
        <name>GTP</name>
        <dbReference type="ChEBI" id="CHEBI:37565"/>
    </ligand>
</feature>
<feature type="binding site" evidence="4">
    <location>
        <position position="30"/>
    </location>
    <ligand>
        <name>Mg(2+)</name>
        <dbReference type="ChEBI" id="CHEBI:18420"/>
    </ligand>
</feature>
<name>A0AAV4JZS6_9GAST</name>
<dbReference type="PROSITE" id="PS51417">
    <property type="entry name" value="ARF"/>
    <property type="match status" value="1"/>
</dbReference>
<accession>A0AAV4JZS6</accession>
<feature type="binding site" evidence="3">
    <location>
        <begin position="108"/>
        <end position="111"/>
    </location>
    <ligand>
        <name>GTP</name>
        <dbReference type="ChEBI" id="CHEBI:37565"/>
    </ligand>
</feature>
<dbReference type="Pfam" id="PF00025">
    <property type="entry name" value="Arf"/>
    <property type="match status" value="1"/>
</dbReference>
<evidence type="ECO:0000256" key="5">
    <source>
        <dbReference type="SAM" id="MobiDB-lite"/>
    </source>
</evidence>
<dbReference type="PANTHER" id="PTHR46090:SF2">
    <property type="entry name" value="ADP-RIBOSYLATION FACTOR-LIKE PROTEIN 13B"/>
    <property type="match status" value="1"/>
</dbReference>
<evidence type="ECO:0000313" key="7">
    <source>
        <dbReference type="Proteomes" id="UP000762676"/>
    </source>
</evidence>
<dbReference type="GO" id="GO:0005525">
    <property type="term" value="F:GTP binding"/>
    <property type="evidence" value="ECO:0007669"/>
    <property type="project" value="UniProtKB-KW"/>
</dbReference>
<dbReference type="PANTHER" id="PTHR46090">
    <property type="entry name" value="ADP-RIBOSYLATION FACTOR-LIKE PROTEIN 13B"/>
    <property type="match status" value="1"/>
</dbReference>
<sequence length="263" mass="29984">MAFSLSAYVFPDCELFFLWAEQPDPDIAPTVGFSNVKFSRCNFDVTLFDVGGGKNIRPIWKNYYGEIFAIIYVIDSSSPDRLSEARDVFRESLEHPELSGKPVLLLANKVDKDNHMTESDITQGLRLEETVNFNNCPSKLVMVSAIQGTGSKMDKGISDGLDWLMEKVRTLMPSLEPRVEEDMRRAREARDKEREERRARVKKQREEREKAEELERTKLGIVKKPESDDDDIVDGNPFKALDINELKKKVSNLCTSTSKNVVS</sequence>
<dbReference type="GO" id="GO:0046872">
    <property type="term" value="F:metal ion binding"/>
    <property type="evidence" value="ECO:0007669"/>
    <property type="project" value="UniProtKB-KW"/>
</dbReference>
<keyword evidence="4" id="KW-0479">Metal-binding</keyword>
<keyword evidence="7" id="KW-1185">Reference proteome</keyword>
<proteinExistence type="predicted"/>
<dbReference type="GO" id="GO:0003924">
    <property type="term" value="F:GTPase activity"/>
    <property type="evidence" value="ECO:0007669"/>
    <property type="project" value="InterPro"/>
</dbReference>
<dbReference type="Gene3D" id="3.40.50.300">
    <property type="entry name" value="P-loop containing nucleotide triphosphate hydrolases"/>
    <property type="match status" value="1"/>
</dbReference>